<proteinExistence type="predicted"/>
<evidence type="ECO:0000256" key="1">
    <source>
        <dbReference type="SAM" id="Phobius"/>
    </source>
</evidence>
<accession>A0A371J818</accession>
<reference evidence="2 3" key="1">
    <citation type="journal article" date="2017" name="Genome Announc.">
        <title>Draft Genome Sequence of Romboutsia weinsteinii sp. nov. Strain CCRI-19649(T) Isolated from Surface Water.</title>
        <authorList>
            <person name="Maheux A.F."/>
            <person name="Boudreau D.K."/>
            <person name="Berube E."/>
            <person name="Boissinot M."/>
            <person name="Cantin P."/>
            <person name="Raymond F."/>
            <person name="Corbeil J."/>
            <person name="Omar R.F."/>
            <person name="Bergeron M.G."/>
        </authorList>
    </citation>
    <scope>NUCLEOTIDE SEQUENCE [LARGE SCALE GENOMIC DNA]</scope>
    <source>
        <strain evidence="2 3">CCRI-19649</strain>
    </source>
</reference>
<protein>
    <submittedName>
        <fullName evidence="2">DUF2953 domain-containing protein</fullName>
    </submittedName>
</protein>
<dbReference type="OrthoDB" id="1753327at2"/>
<dbReference type="AlphaFoldDB" id="A0A371J818"/>
<sequence>MRYNEVFNFSNLIILIVLFFILLIMFIYSSFHIIINSNIKGTDVCITLNIKYLFNIINIHRQIYPPTNKKRRKNKREGYESKHKSTLLAGDIISLYRLIIKVKIVEIYSNIEFGSTYINLTSFTYLLINIIYGNVASCFNPDKIYLGVKPNFVENYFLAKTKIHIKPSVKDIIKVIIALRKVKKINQSNIKDGDINESDRVNSESYGDNS</sequence>
<gene>
    <name evidence="2" type="ORF">CHL78_004605</name>
</gene>
<dbReference type="Proteomes" id="UP000215694">
    <property type="component" value="Unassembled WGS sequence"/>
</dbReference>
<organism evidence="2 3">
    <name type="scientific">Romboutsia weinsteinii</name>
    <dbReference type="NCBI Taxonomy" id="2020949"/>
    <lineage>
        <taxon>Bacteria</taxon>
        <taxon>Bacillati</taxon>
        <taxon>Bacillota</taxon>
        <taxon>Clostridia</taxon>
        <taxon>Peptostreptococcales</taxon>
        <taxon>Peptostreptococcaceae</taxon>
        <taxon>Romboutsia</taxon>
    </lineage>
</organism>
<comment type="caution">
    <text evidence="2">The sequence shown here is derived from an EMBL/GenBank/DDBJ whole genome shotgun (WGS) entry which is preliminary data.</text>
</comment>
<dbReference type="RefSeq" id="WP_094366635.1">
    <property type="nucleotide sequence ID" value="NZ_NOJY02000005.1"/>
</dbReference>
<keyword evidence="1" id="KW-1133">Transmembrane helix</keyword>
<evidence type="ECO:0000313" key="2">
    <source>
        <dbReference type="EMBL" id="RDY28818.1"/>
    </source>
</evidence>
<dbReference type="EMBL" id="NOJY02000005">
    <property type="protein sequence ID" value="RDY28818.1"/>
    <property type="molecule type" value="Genomic_DNA"/>
</dbReference>
<name>A0A371J818_9FIRM</name>
<feature type="transmembrane region" description="Helical" evidence="1">
    <location>
        <begin position="12"/>
        <end position="35"/>
    </location>
</feature>
<evidence type="ECO:0000313" key="3">
    <source>
        <dbReference type="Proteomes" id="UP000215694"/>
    </source>
</evidence>
<keyword evidence="3" id="KW-1185">Reference proteome</keyword>
<keyword evidence="1" id="KW-0812">Transmembrane</keyword>
<keyword evidence="1" id="KW-0472">Membrane</keyword>